<organism evidence="1 2">
    <name type="scientific">Coprobacillus cateniformis</name>
    <dbReference type="NCBI Taxonomy" id="100884"/>
    <lineage>
        <taxon>Bacteria</taxon>
        <taxon>Bacillati</taxon>
        <taxon>Bacillota</taxon>
        <taxon>Erysipelotrichia</taxon>
        <taxon>Erysipelotrichales</taxon>
        <taxon>Coprobacillaceae</taxon>
        <taxon>Coprobacillus</taxon>
    </lineage>
</organism>
<reference evidence="1 2" key="1">
    <citation type="submission" date="2010-12" db="EMBL/GenBank/DDBJ databases">
        <title>The Genome Sequence of Coprobacillus sp. strain 29_1.</title>
        <authorList>
            <consortium name="The Broad Institute Genome Sequencing Platform"/>
            <person name="Earl A."/>
            <person name="Ward D."/>
            <person name="Feldgarden M."/>
            <person name="Gevers D."/>
            <person name="Daigneault M."/>
            <person name="Sibley C.D."/>
            <person name="White A."/>
            <person name="Strauss J."/>
            <person name="Allen-Vercoe E."/>
            <person name="Young S.K."/>
            <person name="Zeng Q."/>
            <person name="Gargeya S."/>
            <person name="Fitzgerald M."/>
            <person name="Haas B."/>
            <person name="Abouelleil A."/>
            <person name="Alvarado L."/>
            <person name="Arachchi H.M."/>
            <person name="Berlin A."/>
            <person name="Brown A."/>
            <person name="Chapman S.B."/>
            <person name="Chen Z."/>
            <person name="Dunbar C."/>
            <person name="Freedman E."/>
            <person name="Gearin G."/>
            <person name="Gellesch M."/>
            <person name="Goldberg J."/>
            <person name="Griggs A."/>
            <person name="Gujja S."/>
            <person name="Heilman E."/>
            <person name="Heiman D."/>
            <person name="Howarth C."/>
            <person name="Larson L."/>
            <person name="Lui A."/>
            <person name="MacDonald P.J.P."/>
            <person name="Mehta T."/>
            <person name="Montmayeur A."/>
            <person name="Murphy C."/>
            <person name="Neiman D."/>
            <person name="Pearson M."/>
            <person name="Priest M."/>
            <person name="Roberts A."/>
            <person name="Saif S."/>
            <person name="Shea T."/>
            <person name="Shenoy N."/>
            <person name="Sisk P."/>
            <person name="Stolte C."/>
            <person name="Sykes S."/>
            <person name="White J."/>
            <person name="Yandava C."/>
            <person name="Nusbaum C."/>
            <person name="Birren B."/>
        </authorList>
    </citation>
    <scope>NUCLEOTIDE SEQUENCE [LARGE SCALE GENOMIC DNA]</scope>
    <source>
        <strain evidence="1 2">29_1</strain>
    </source>
</reference>
<protein>
    <submittedName>
        <fullName evidence="1">Uncharacterized protein</fullName>
    </submittedName>
</protein>
<dbReference type="OrthoDB" id="3078708at2"/>
<comment type="caution">
    <text evidence="1">The sequence shown here is derived from an EMBL/GenBank/DDBJ whole genome shotgun (WGS) entry which is preliminary data.</text>
</comment>
<name>E7G802_9FIRM</name>
<accession>E7G802</accession>
<evidence type="ECO:0000313" key="1">
    <source>
        <dbReference type="EMBL" id="EFW05923.1"/>
    </source>
</evidence>
<evidence type="ECO:0000313" key="2">
    <source>
        <dbReference type="Proteomes" id="UP000003157"/>
    </source>
</evidence>
<dbReference type="HOGENOM" id="CLU_184401_0_0_9"/>
<dbReference type="EMBL" id="ADKX01000012">
    <property type="protein sequence ID" value="EFW05923.1"/>
    <property type="molecule type" value="Genomic_DNA"/>
</dbReference>
<dbReference type="GeneID" id="78228702"/>
<dbReference type="AlphaFoldDB" id="E7G802"/>
<gene>
    <name evidence="1" type="ORF">HMPREF9488_00890</name>
</gene>
<keyword evidence="2" id="KW-1185">Reference proteome</keyword>
<dbReference type="RefSeq" id="WP_008788006.1">
    <property type="nucleotide sequence ID" value="NZ_AKCB01000001.1"/>
</dbReference>
<sequence>MKIQFLKENIEQNLQDAGCDKNQIKRFLEIRQNSDIDKQVLFLKCQRCKLMEKMHHVQKEIDCLDYFIFMLKKEKNGDGK</sequence>
<dbReference type="STRING" id="100884.GCA_000269565_00813"/>
<proteinExistence type="predicted"/>
<dbReference type="Proteomes" id="UP000003157">
    <property type="component" value="Unassembled WGS sequence"/>
</dbReference>